<feature type="binding site" evidence="6">
    <location>
        <position position="252"/>
    </location>
    <ligand>
        <name>FAD</name>
        <dbReference type="ChEBI" id="CHEBI:57692"/>
    </ligand>
</feature>
<dbReference type="InterPro" id="IPR012132">
    <property type="entry name" value="GMC_OxRdtase"/>
</dbReference>
<dbReference type="GO" id="GO:0050660">
    <property type="term" value="F:flavin adenine dinucleotide binding"/>
    <property type="evidence" value="ECO:0007669"/>
    <property type="project" value="InterPro"/>
</dbReference>
<dbReference type="InterPro" id="IPR036188">
    <property type="entry name" value="FAD/NAD-bd_sf"/>
</dbReference>
<feature type="domain" description="Glucose-methanol-choline oxidoreductase N-terminal" evidence="9">
    <location>
        <begin position="296"/>
        <end position="310"/>
    </location>
</feature>
<feature type="binding site" evidence="6">
    <location>
        <position position="103"/>
    </location>
    <ligand>
        <name>FAD</name>
        <dbReference type="ChEBI" id="CHEBI:57692"/>
    </ligand>
</feature>
<organism evidence="10 11">
    <name type="scientific">Ceriporiopsis subvermispora (strain B)</name>
    <name type="common">White-rot fungus</name>
    <name type="synonym">Gelatoporia subvermispora</name>
    <dbReference type="NCBI Taxonomy" id="914234"/>
    <lineage>
        <taxon>Eukaryota</taxon>
        <taxon>Fungi</taxon>
        <taxon>Dikarya</taxon>
        <taxon>Basidiomycota</taxon>
        <taxon>Agaricomycotina</taxon>
        <taxon>Agaricomycetes</taxon>
        <taxon>Polyporales</taxon>
        <taxon>Gelatoporiaceae</taxon>
        <taxon>Gelatoporia</taxon>
    </lineage>
</organism>
<evidence type="ECO:0000256" key="5">
    <source>
        <dbReference type="PIRSR" id="PIRSR000137-1"/>
    </source>
</evidence>
<keyword evidence="3 7" id="KW-0285">Flavoprotein</keyword>
<gene>
    <name evidence="10" type="ORF">CERSUDRAFT_107938</name>
</gene>
<dbReference type="InterPro" id="IPR000172">
    <property type="entry name" value="GMC_OxRdtase_N"/>
</dbReference>
<evidence type="ECO:0000313" key="11">
    <source>
        <dbReference type="Proteomes" id="UP000016930"/>
    </source>
</evidence>
<dbReference type="Proteomes" id="UP000016930">
    <property type="component" value="Unassembled WGS sequence"/>
</dbReference>
<dbReference type="GO" id="GO:0016614">
    <property type="term" value="F:oxidoreductase activity, acting on CH-OH group of donors"/>
    <property type="evidence" value="ECO:0007669"/>
    <property type="project" value="InterPro"/>
</dbReference>
<comment type="cofactor">
    <cofactor evidence="1 6">
        <name>FAD</name>
        <dbReference type="ChEBI" id="CHEBI:57692"/>
    </cofactor>
</comment>
<dbReference type="Gene3D" id="3.50.50.60">
    <property type="entry name" value="FAD/NAD(P)-binding domain"/>
    <property type="match status" value="1"/>
</dbReference>
<feature type="active site" description="Proton donor" evidence="5">
    <location>
        <position position="521"/>
    </location>
</feature>
<dbReference type="STRING" id="914234.M2PCX9"/>
<dbReference type="InterPro" id="IPR007867">
    <property type="entry name" value="GMC_OxRtase_C"/>
</dbReference>
<dbReference type="SUPFAM" id="SSF51905">
    <property type="entry name" value="FAD/NAD(P)-binding domain"/>
    <property type="match status" value="1"/>
</dbReference>
<reference evidence="10 11" key="1">
    <citation type="journal article" date="2012" name="Proc. Natl. Acad. Sci. U.S.A.">
        <title>Comparative genomics of Ceriporiopsis subvermispora and Phanerochaete chrysosporium provide insight into selective ligninolysis.</title>
        <authorList>
            <person name="Fernandez-Fueyo E."/>
            <person name="Ruiz-Duenas F.J."/>
            <person name="Ferreira P."/>
            <person name="Floudas D."/>
            <person name="Hibbett D.S."/>
            <person name="Canessa P."/>
            <person name="Larrondo L.F."/>
            <person name="James T.Y."/>
            <person name="Seelenfreund D."/>
            <person name="Lobos S."/>
            <person name="Polanco R."/>
            <person name="Tello M."/>
            <person name="Honda Y."/>
            <person name="Watanabe T."/>
            <person name="Watanabe T."/>
            <person name="Ryu J.S."/>
            <person name="Kubicek C.P."/>
            <person name="Schmoll M."/>
            <person name="Gaskell J."/>
            <person name="Hammel K.E."/>
            <person name="St John F.J."/>
            <person name="Vanden Wymelenberg A."/>
            <person name="Sabat G."/>
            <person name="Splinter BonDurant S."/>
            <person name="Syed K."/>
            <person name="Yadav J.S."/>
            <person name="Doddapaneni H."/>
            <person name="Subramanian V."/>
            <person name="Lavin J.L."/>
            <person name="Oguiza J.A."/>
            <person name="Perez G."/>
            <person name="Pisabarro A.G."/>
            <person name="Ramirez L."/>
            <person name="Santoyo F."/>
            <person name="Master E."/>
            <person name="Coutinho P.M."/>
            <person name="Henrissat B."/>
            <person name="Lombard V."/>
            <person name="Magnuson J.K."/>
            <person name="Kuees U."/>
            <person name="Hori C."/>
            <person name="Igarashi K."/>
            <person name="Samejima M."/>
            <person name="Held B.W."/>
            <person name="Barry K.W."/>
            <person name="LaButti K.M."/>
            <person name="Lapidus A."/>
            <person name="Lindquist E.A."/>
            <person name="Lucas S.M."/>
            <person name="Riley R."/>
            <person name="Salamov A.A."/>
            <person name="Hoffmeister D."/>
            <person name="Schwenk D."/>
            <person name="Hadar Y."/>
            <person name="Yarden O."/>
            <person name="de Vries R.P."/>
            <person name="Wiebenga A."/>
            <person name="Stenlid J."/>
            <person name="Eastwood D."/>
            <person name="Grigoriev I.V."/>
            <person name="Berka R.M."/>
            <person name="Blanchette R.A."/>
            <person name="Kersten P."/>
            <person name="Martinez A.T."/>
            <person name="Vicuna R."/>
            <person name="Cullen D."/>
        </authorList>
    </citation>
    <scope>NUCLEOTIDE SEQUENCE [LARGE SCALE GENOMIC DNA]</scope>
    <source>
        <strain evidence="10 11">B</strain>
    </source>
</reference>
<dbReference type="Pfam" id="PF00732">
    <property type="entry name" value="GMC_oxred_N"/>
    <property type="match status" value="1"/>
</dbReference>
<evidence type="ECO:0000256" key="6">
    <source>
        <dbReference type="PIRSR" id="PIRSR000137-2"/>
    </source>
</evidence>
<evidence type="ECO:0000256" key="7">
    <source>
        <dbReference type="RuleBase" id="RU003968"/>
    </source>
</evidence>
<dbReference type="AlphaFoldDB" id="M2PCX9"/>
<dbReference type="Gene3D" id="3.30.560.10">
    <property type="entry name" value="Glucose Oxidase, domain 3"/>
    <property type="match status" value="1"/>
</dbReference>
<feature type="binding site" evidence="6">
    <location>
        <begin position="111"/>
        <end position="114"/>
    </location>
    <ligand>
        <name>FAD</name>
        <dbReference type="ChEBI" id="CHEBI:57692"/>
    </ligand>
</feature>
<dbReference type="HOGENOM" id="CLU_002865_6_3_1"/>
<name>M2PCX9_CERS8</name>
<accession>M2PCX9</accession>
<evidence type="ECO:0000256" key="1">
    <source>
        <dbReference type="ARBA" id="ARBA00001974"/>
    </source>
</evidence>
<protein>
    <recommendedName>
        <fullName evidence="8 9">Glucose-methanol-choline oxidoreductase N-terminal domain-containing protein</fullName>
    </recommendedName>
</protein>
<dbReference type="SUPFAM" id="SSF54373">
    <property type="entry name" value="FAD-linked reductases, C-terminal domain"/>
    <property type="match status" value="1"/>
</dbReference>
<dbReference type="PROSITE" id="PS00623">
    <property type="entry name" value="GMC_OXRED_1"/>
    <property type="match status" value="1"/>
</dbReference>
<keyword evidence="4 6" id="KW-0274">FAD</keyword>
<dbReference type="PANTHER" id="PTHR11552">
    <property type="entry name" value="GLUCOSE-METHANOL-CHOLINE GMC OXIDOREDUCTASE"/>
    <property type="match status" value="1"/>
</dbReference>
<evidence type="ECO:0000313" key="10">
    <source>
        <dbReference type="EMBL" id="EMD33589.1"/>
    </source>
</evidence>
<dbReference type="PROSITE" id="PS00624">
    <property type="entry name" value="GMC_OXRED_2"/>
    <property type="match status" value="1"/>
</dbReference>
<feature type="binding site" evidence="6">
    <location>
        <begin position="566"/>
        <end position="567"/>
    </location>
    <ligand>
        <name>FAD</name>
        <dbReference type="ChEBI" id="CHEBI:57692"/>
    </ligand>
</feature>
<evidence type="ECO:0000256" key="2">
    <source>
        <dbReference type="ARBA" id="ARBA00010790"/>
    </source>
</evidence>
<evidence type="ECO:0000259" key="9">
    <source>
        <dbReference type="PROSITE" id="PS00624"/>
    </source>
</evidence>
<comment type="similarity">
    <text evidence="2 7">Belongs to the GMC oxidoreductase family.</text>
</comment>
<dbReference type="OrthoDB" id="269227at2759"/>
<dbReference type="PANTHER" id="PTHR11552:SF147">
    <property type="entry name" value="CHOLINE DEHYDROGENASE, MITOCHONDRIAL"/>
    <property type="match status" value="1"/>
</dbReference>
<evidence type="ECO:0000259" key="8">
    <source>
        <dbReference type="PROSITE" id="PS00623"/>
    </source>
</evidence>
<proteinExistence type="inferred from homology"/>
<feature type="active site" description="Proton acceptor" evidence="5">
    <location>
        <position position="565"/>
    </location>
</feature>
<evidence type="ECO:0000256" key="3">
    <source>
        <dbReference type="ARBA" id="ARBA00022630"/>
    </source>
</evidence>
<dbReference type="Pfam" id="PF05199">
    <property type="entry name" value="GMC_oxred_C"/>
    <property type="match status" value="1"/>
</dbReference>
<keyword evidence="11" id="KW-1185">Reference proteome</keyword>
<dbReference type="PIRSF" id="PIRSF000137">
    <property type="entry name" value="Alcohol_oxidase"/>
    <property type="match status" value="1"/>
</dbReference>
<evidence type="ECO:0000256" key="4">
    <source>
        <dbReference type="ARBA" id="ARBA00022827"/>
    </source>
</evidence>
<sequence length="586" mass="63626">MICTLRASSILLTDPSELRRTEYDFIVIGAGTAGNVLANRLTEEHSFTVLVVESGISNTGILDDEIPYLAPALFPNTSITWNYTTTPQAGLNGRAISYPRGRVLGGSSTINLEVWTRASKDDWDRFANFTEDYGWSWDQMLPYMKKSEHLVPPPDRHNTSGEVIPALHGTLGPIQTSLGGFPSDIDKRLFNTTQELPELFPFNEDMNSGTPLGIGWLPYSVSTQGQRSSSATAYLEPVLNRANLDVLITTQVTKIISSDSHTFGQPVHFDGIEMAQSLSGPRFTISAKKEVIVCAGAINTPQLLQLSGIGNTTLIRSAGIEPILELSDVGQHLADHPFLTNSWFVNSTQTADEITRNANLAEELLQQWEATGTGRYCDPGANLMGWLRLPQDGNSTADASAGPLAAQIEFLFVDGFASFVTEAPTTGNYFTIATIVSSPFSRGSVTLSTNNPFDFPNIDPGYYTDARDLGTMVQAITLGIRMLQAPTWSDYILEPVASLANATTDAALEDYIRNFTSTEFHPFGSARMAPAWSTEGVLTSSLKVKGASGLRVVDASVFPFVPASHPQACVYAMAERAADLIKSEWL</sequence>
<dbReference type="EMBL" id="KB445805">
    <property type="protein sequence ID" value="EMD33589.1"/>
    <property type="molecule type" value="Genomic_DNA"/>
</dbReference>
<feature type="domain" description="Glucose-methanol-choline oxidoreductase N-terminal" evidence="8">
    <location>
        <begin position="101"/>
        <end position="124"/>
    </location>
</feature>